<feature type="compositionally biased region" description="Low complexity" evidence="1">
    <location>
        <begin position="370"/>
        <end position="388"/>
    </location>
</feature>
<feature type="compositionally biased region" description="Basic and acidic residues" evidence="1">
    <location>
        <begin position="54"/>
        <end position="67"/>
    </location>
</feature>
<feature type="compositionally biased region" description="Low complexity" evidence="1">
    <location>
        <begin position="716"/>
        <end position="725"/>
    </location>
</feature>
<dbReference type="Proteomes" id="UP000070544">
    <property type="component" value="Unassembled WGS sequence"/>
</dbReference>
<evidence type="ECO:0000256" key="1">
    <source>
        <dbReference type="SAM" id="MobiDB-lite"/>
    </source>
</evidence>
<feature type="compositionally biased region" description="Basic and acidic residues" evidence="1">
    <location>
        <begin position="629"/>
        <end position="644"/>
    </location>
</feature>
<feature type="compositionally biased region" description="Low complexity" evidence="1">
    <location>
        <begin position="909"/>
        <end position="923"/>
    </location>
</feature>
<name>A0A139ASL8_GONPJ</name>
<feature type="compositionally biased region" description="Polar residues" evidence="1">
    <location>
        <begin position="886"/>
        <end position="908"/>
    </location>
</feature>
<feature type="compositionally biased region" description="Pro residues" evidence="1">
    <location>
        <begin position="681"/>
        <end position="700"/>
    </location>
</feature>
<reference evidence="2 3" key="1">
    <citation type="journal article" date="2015" name="Genome Biol. Evol.">
        <title>Phylogenomic analyses indicate that early fungi evolved digesting cell walls of algal ancestors of land plants.</title>
        <authorList>
            <person name="Chang Y."/>
            <person name="Wang S."/>
            <person name="Sekimoto S."/>
            <person name="Aerts A.L."/>
            <person name="Choi C."/>
            <person name="Clum A."/>
            <person name="LaButti K.M."/>
            <person name="Lindquist E.A."/>
            <person name="Yee Ngan C."/>
            <person name="Ohm R.A."/>
            <person name="Salamov A.A."/>
            <person name="Grigoriev I.V."/>
            <person name="Spatafora J.W."/>
            <person name="Berbee M.L."/>
        </authorList>
    </citation>
    <scope>NUCLEOTIDE SEQUENCE [LARGE SCALE GENOMIC DNA]</scope>
    <source>
        <strain evidence="2 3">JEL478</strain>
    </source>
</reference>
<feature type="region of interest" description="Disordered" evidence="1">
    <location>
        <begin position="473"/>
        <end position="1067"/>
    </location>
</feature>
<feature type="compositionally biased region" description="Low complexity" evidence="1">
    <location>
        <begin position="222"/>
        <end position="235"/>
    </location>
</feature>
<organism evidence="2 3">
    <name type="scientific">Gonapodya prolifera (strain JEL478)</name>
    <name type="common">Monoblepharis prolifera</name>
    <dbReference type="NCBI Taxonomy" id="1344416"/>
    <lineage>
        <taxon>Eukaryota</taxon>
        <taxon>Fungi</taxon>
        <taxon>Fungi incertae sedis</taxon>
        <taxon>Chytridiomycota</taxon>
        <taxon>Chytridiomycota incertae sedis</taxon>
        <taxon>Monoblepharidomycetes</taxon>
        <taxon>Monoblepharidales</taxon>
        <taxon>Gonapodyaceae</taxon>
        <taxon>Gonapodya</taxon>
    </lineage>
</organism>
<protein>
    <submittedName>
        <fullName evidence="2">Uncharacterized protein</fullName>
    </submittedName>
</protein>
<sequence length="1330" mass="139445">MGDGDDEEPGVGEAGGSTRNGDGGNVERSDNGHSQQGIDGEEDRGGLDVQGENEGGREVGPSRREDGTIDTVGAEGFASSDVVQAADPAEGATGDTTNGTPAEPPLKPPIATAGTPQQSLGNFAKEVHDDGSSSYSTKPAADGTSTEETTKSESSPHGADPTQSEVLNPLRGDVRMNGDSDEGSAAAEVAISPTLPDPDRVPTPALSRNVEQDTPIANGNAPASPTSPTDPPETSKSGPVHDPPSSEALDGSPPSPSEGQDPFVAMLPEIPNGVWHQDEEEIGEGDRRPPLNPHLITGSRTLTSPPSSAPFTPPPPPTSIPFKLIYARRTFLASVPSAQLTFRLLKARVAELVDAADADAGGSLEPARAPSMSTSVSSPSGESSRTSPTSPPPKSLLLSYLDARGDRLALSSPSAFRTALDTHTVHGRPHVYLFAAWVTKKGGWGGGVGSGALAKESAWGKREGSWEGKVVGLGEGEVQRGDADADQSGNWTKKVEETTVDSGQGSREMPRRDADVATPQNAVAKLPPAPASTPPPPPHPRLPLSSSAPSLHSPSPPTVRAHPTPPKSIVDQPAPKAEAQARTQRLPPSIPSPTAHPGLLSVSTSTEDNLAQRLTIPNPPPPLPSTRPADVDRDSVKAFKRAELARANSKLSESSSGSSEGIVSDTSQELSSSSLSSADSAPPPNPPSSPPPSRSPPPALRTPRVPSRVPRAKPATSSSSTPTPTLLVHTSAPVPRHRRGLTPTYEYIRAPRPEGVMKELARARRTSKARGDDGHGKGEERPGWDASLKRKGEEEEKKRAEAERRKRAREGVKAVDIGTDKGGAKKPMDGAEGWLGTQAEARKRVGGRLGKSLASAEEVGRRKATGKATAVQDGGKQSRLPPLPHQPQTRSMASQTQTSAPRANTPPTSRAQRSSDSESQSGERSSDESGREDTWTEKRRHTKRRGPRGSPKTHQRNRGSDPSEASDRDSSPGRSSSDESGPDEASRRPPRLPPPELRPHPRRSFGPSSMENIKQRVHAPNRKGDLDDDPPRKGRARASDVGTREPARQSTKRFQDTRSGGSSFVDALGSQRSMALALVESDPGSSGDDADAEEQVVRGRRQGGDAKRGSRLKSRRSLPGSKGSSGQDLVGLSTPPSSTNSQTSLVVHQQPVQPVYMIAPPGAMGYGGTNFGVPTFIPGMGMMLQLGMPGLPDTPMASLLGAAQISGAQSSPVWPGATMINPMAMQQTTSFIAPTHSQQQLARPDIIQQLPPIQAFHQSQMPYILPPINEESASQLALALQPSLSSRGLTQSVGKGNVVASGGVLVGPGGAIKGSYLKGFLKGKEENAFR</sequence>
<dbReference type="OrthoDB" id="10686536at2759"/>
<proteinExistence type="predicted"/>
<feature type="compositionally biased region" description="Low complexity" evidence="1">
    <location>
        <begin position="542"/>
        <end position="553"/>
    </location>
</feature>
<feature type="compositionally biased region" description="Basic and acidic residues" evidence="1">
    <location>
        <begin position="749"/>
        <end position="762"/>
    </location>
</feature>
<feature type="compositionally biased region" description="Basic and acidic residues" evidence="1">
    <location>
        <begin position="769"/>
        <end position="829"/>
    </location>
</feature>
<gene>
    <name evidence="2" type="ORF">M427DRAFT_451419</name>
</gene>
<feature type="compositionally biased region" description="Low complexity" evidence="1">
    <location>
        <begin position="1133"/>
        <end position="1144"/>
    </location>
</feature>
<feature type="compositionally biased region" description="Low complexity" evidence="1">
    <location>
        <begin position="652"/>
        <end position="661"/>
    </location>
</feature>
<feature type="region of interest" description="Disordered" evidence="1">
    <location>
        <begin position="1080"/>
        <end position="1145"/>
    </location>
</feature>
<feature type="region of interest" description="Disordered" evidence="1">
    <location>
        <begin position="1"/>
        <end position="316"/>
    </location>
</feature>
<evidence type="ECO:0000313" key="3">
    <source>
        <dbReference type="Proteomes" id="UP000070544"/>
    </source>
</evidence>
<dbReference type="EMBL" id="KQ965738">
    <property type="protein sequence ID" value="KXS19475.1"/>
    <property type="molecule type" value="Genomic_DNA"/>
</dbReference>
<dbReference type="OMA" id="RTHNIRD"/>
<feature type="compositionally biased region" description="Pro residues" evidence="1">
    <location>
        <begin position="307"/>
        <end position="316"/>
    </location>
</feature>
<feature type="region of interest" description="Disordered" evidence="1">
    <location>
        <begin position="361"/>
        <end position="395"/>
    </location>
</feature>
<feature type="compositionally biased region" description="Basic residues" evidence="1">
    <location>
        <begin position="938"/>
        <end position="957"/>
    </location>
</feature>
<feature type="compositionally biased region" description="Basic and acidic residues" evidence="1">
    <location>
        <begin position="924"/>
        <end position="937"/>
    </location>
</feature>
<feature type="compositionally biased region" description="Pro residues" evidence="1">
    <location>
        <begin position="527"/>
        <end position="541"/>
    </location>
</feature>
<keyword evidence="3" id="KW-1185">Reference proteome</keyword>
<evidence type="ECO:0000313" key="2">
    <source>
        <dbReference type="EMBL" id="KXS19475.1"/>
    </source>
</evidence>
<accession>A0A139ASL8</accession>
<feature type="compositionally biased region" description="Basic and acidic residues" evidence="1">
    <location>
        <begin position="958"/>
        <end position="971"/>
    </location>
</feature>
<feature type="compositionally biased region" description="Acidic residues" evidence="1">
    <location>
        <begin position="1"/>
        <end position="10"/>
    </location>
</feature>
<feature type="compositionally biased region" description="Basic and acidic residues" evidence="1">
    <location>
        <begin position="1022"/>
        <end position="1032"/>
    </location>
</feature>
<feature type="compositionally biased region" description="Low complexity" evidence="1">
    <location>
        <begin position="144"/>
        <end position="155"/>
    </location>
</feature>
<feature type="compositionally biased region" description="Low complexity" evidence="1">
    <location>
        <begin position="670"/>
        <end position="680"/>
    </location>
</feature>